<accession>A0A8T2C4I3</accession>
<comment type="caution">
    <text evidence="3">The sequence shown here is derived from an EMBL/GenBank/DDBJ whole genome shotgun (WGS) entry which is preliminary data.</text>
</comment>
<protein>
    <submittedName>
        <fullName evidence="3">F-box domain</fullName>
    </submittedName>
</protein>
<evidence type="ECO:0000313" key="3">
    <source>
        <dbReference type="EMBL" id="KAG7594467.1"/>
    </source>
</evidence>
<dbReference type="InterPro" id="IPR001810">
    <property type="entry name" value="F-box_dom"/>
</dbReference>
<dbReference type="InterPro" id="IPR055294">
    <property type="entry name" value="FBL60-like"/>
</dbReference>
<organism evidence="3 4">
    <name type="scientific">Arabidopsis thaliana x Arabidopsis arenosa</name>
    <dbReference type="NCBI Taxonomy" id="1240361"/>
    <lineage>
        <taxon>Eukaryota</taxon>
        <taxon>Viridiplantae</taxon>
        <taxon>Streptophyta</taxon>
        <taxon>Embryophyta</taxon>
        <taxon>Tracheophyta</taxon>
        <taxon>Spermatophyta</taxon>
        <taxon>Magnoliopsida</taxon>
        <taxon>eudicotyledons</taxon>
        <taxon>Gunneridae</taxon>
        <taxon>Pentapetalae</taxon>
        <taxon>rosids</taxon>
        <taxon>malvids</taxon>
        <taxon>Brassicales</taxon>
        <taxon>Brassicaceae</taxon>
        <taxon>Camelineae</taxon>
        <taxon>Arabidopsis</taxon>
    </lineage>
</organism>
<sequence length="318" mass="36032">MAGDSFLTADLISPSHHKGFQKIKGGVESISSLPDVILQHILSFISTKLAIRTSLLSKRWRHVWCDIPSLSFDEDNDNVTLKFASINKTLITLYKAPTSEDNKISPQNHREAECSPHRQLDRVRHVPQRGEHDDFLQLQVMALTMLEKSQNVDKLTLKENFLHILSLAEVRGVPFPMLKVKYLTLETVIFQYVIPGESLFSEEEENHEIYREIYGDPIYDTYADDVIHIDYVFPEDAFENLTRAKSGRNQSKVGDKDGPAKISNAENPAEDSRSNLSWPARADAAQIQDSRTNLSWPARPDAAQIQDSRTNLFLAGET</sequence>
<dbReference type="PANTHER" id="PTHR31293">
    <property type="entry name" value="RNI-LIKE SUPERFAMILY PROTEIN"/>
    <property type="match status" value="1"/>
</dbReference>
<dbReference type="PROSITE" id="PS50181">
    <property type="entry name" value="FBOX"/>
    <property type="match status" value="1"/>
</dbReference>
<gene>
    <name evidence="3" type="ORF">ISN45_Aa01g032180</name>
</gene>
<dbReference type="Proteomes" id="UP000694240">
    <property type="component" value="Chromosome 6"/>
</dbReference>
<dbReference type="EMBL" id="JAEFBK010000006">
    <property type="protein sequence ID" value="KAG7594467.1"/>
    <property type="molecule type" value="Genomic_DNA"/>
</dbReference>
<dbReference type="AlphaFoldDB" id="A0A8T2C4I3"/>
<dbReference type="CDD" id="cd22160">
    <property type="entry name" value="F-box_AtFBL13-like"/>
    <property type="match status" value="1"/>
</dbReference>
<reference evidence="3 4" key="1">
    <citation type="submission" date="2020-12" db="EMBL/GenBank/DDBJ databases">
        <title>Concerted genomic and epigenomic changes stabilize Arabidopsis allopolyploids.</title>
        <authorList>
            <person name="Chen Z."/>
        </authorList>
    </citation>
    <scope>NUCLEOTIDE SEQUENCE [LARGE SCALE GENOMIC DNA]</scope>
    <source>
        <strain evidence="3">Allo738</strain>
        <tissue evidence="3">Leaf</tissue>
    </source>
</reference>
<feature type="domain" description="F-box" evidence="2">
    <location>
        <begin position="27"/>
        <end position="63"/>
    </location>
</feature>
<name>A0A8T2C4I3_9BRAS</name>
<dbReference type="PANTHER" id="PTHR31293:SF12">
    <property type="entry name" value="RNI-LIKE SUPERFAMILY PROTEIN"/>
    <property type="match status" value="1"/>
</dbReference>
<dbReference type="Pfam" id="PF00646">
    <property type="entry name" value="F-box"/>
    <property type="match status" value="1"/>
</dbReference>
<proteinExistence type="predicted"/>
<evidence type="ECO:0000256" key="1">
    <source>
        <dbReference type="SAM" id="MobiDB-lite"/>
    </source>
</evidence>
<keyword evidence="4" id="KW-1185">Reference proteome</keyword>
<feature type="region of interest" description="Disordered" evidence="1">
    <location>
        <begin position="244"/>
        <end position="284"/>
    </location>
</feature>
<evidence type="ECO:0000313" key="4">
    <source>
        <dbReference type="Proteomes" id="UP000694240"/>
    </source>
</evidence>
<evidence type="ECO:0000259" key="2">
    <source>
        <dbReference type="PROSITE" id="PS50181"/>
    </source>
</evidence>
<dbReference type="InterPro" id="IPR053781">
    <property type="entry name" value="F-box_AtFBL13-like"/>
</dbReference>